<evidence type="ECO:0000256" key="10">
    <source>
        <dbReference type="ARBA" id="ARBA00022679"/>
    </source>
</evidence>
<feature type="transmembrane region" description="Helical" evidence="19">
    <location>
        <begin position="168"/>
        <end position="187"/>
    </location>
</feature>
<dbReference type="EMBL" id="FNYY01000003">
    <property type="protein sequence ID" value="SEJ07914.1"/>
    <property type="molecule type" value="Genomic_DNA"/>
</dbReference>
<feature type="transmembrane region" description="Helical" evidence="19">
    <location>
        <begin position="62"/>
        <end position="84"/>
    </location>
</feature>
<evidence type="ECO:0000256" key="18">
    <source>
        <dbReference type="RuleBase" id="RU003938"/>
    </source>
</evidence>
<evidence type="ECO:0000256" key="2">
    <source>
        <dbReference type="ARBA" id="ARBA00004651"/>
    </source>
</evidence>
<dbReference type="Pfam" id="PF01148">
    <property type="entry name" value="CTP_transf_1"/>
    <property type="match status" value="1"/>
</dbReference>
<comment type="caution">
    <text evidence="20">The sequence shown here is derived from an EMBL/GenBank/DDBJ whole genome shotgun (WGS) entry which is preliminary data.</text>
</comment>
<dbReference type="InterPro" id="IPR000374">
    <property type="entry name" value="PC_trans"/>
</dbReference>
<dbReference type="RefSeq" id="WP_074835618.1">
    <property type="nucleotide sequence ID" value="NZ_CATLQZ010000015.1"/>
</dbReference>
<reference evidence="20 21" key="1">
    <citation type="submission" date="2016-10" db="EMBL/GenBank/DDBJ databases">
        <authorList>
            <person name="Varghese N."/>
            <person name="Submissions S."/>
        </authorList>
    </citation>
    <scope>NUCLEOTIDE SEQUENCE [LARGE SCALE GENOMIC DNA]</scope>
    <source>
        <strain evidence="20 21">FF3</strain>
    </source>
</reference>
<keyword evidence="11 18" id="KW-0812">Transmembrane</keyword>
<dbReference type="PROSITE" id="PS01315">
    <property type="entry name" value="CDS"/>
    <property type="match status" value="1"/>
</dbReference>
<comment type="subcellular location">
    <subcellularLocation>
        <location evidence="2">Cell membrane</location>
        <topology evidence="2">Multi-pass membrane protein</topology>
    </subcellularLocation>
</comment>
<gene>
    <name evidence="20" type="ORF">SAMN04487940_103158</name>
</gene>
<keyword evidence="21" id="KW-1185">Reference proteome</keyword>
<keyword evidence="17" id="KW-1208">Phospholipid metabolism</keyword>
<keyword evidence="15 19" id="KW-0472">Membrane</keyword>
<dbReference type="EC" id="2.7.7.41" evidence="6 18"/>
<feature type="transmembrane region" description="Helical" evidence="19">
    <location>
        <begin position="12"/>
        <end position="30"/>
    </location>
</feature>
<proteinExistence type="inferred from homology"/>
<dbReference type="Proteomes" id="UP000182932">
    <property type="component" value="Unassembled WGS sequence"/>
</dbReference>
<evidence type="ECO:0000256" key="14">
    <source>
        <dbReference type="ARBA" id="ARBA00023098"/>
    </source>
</evidence>
<evidence type="ECO:0000256" key="8">
    <source>
        <dbReference type="ARBA" id="ARBA00022475"/>
    </source>
</evidence>
<evidence type="ECO:0000256" key="9">
    <source>
        <dbReference type="ARBA" id="ARBA00022516"/>
    </source>
</evidence>
<dbReference type="PANTHER" id="PTHR46382:SF1">
    <property type="entry name" value="PHOSPHATIDATE CYTIDYLYLTRANSFERASE"/>
    <property type="match status" value="1"/>
</dbReference>
<evidence type="ECO:0000256" key="4">
    <source>
        <dbReference type="ARBA" id="ARBA00005189"/>
    </source>
</evidence>
<keyword evidence="12 18" id="KW-0548">Nucleotidyltransferase</keyword>
<evidence type="ECO:0000256" key="16">
    <source>
        <dbReference type="ARBA" id="ARBA00023209"/>
    </source>
</evidence>
<evidence type="ECO:0000256" key="11">
    <source>
        <dbReference type="ARBA" id="ARBA00022692"/>
    </source>
</evidence>
<evidence type="ECO:0000256" key="5">
    <source>
        <dbReference type="ARBA" id="ARBA00010185"/>
    </source>
</evidence>
<accession>A0A975W8D6</accession>
<evidence type="ECO:0000256" key="15">
    <source>
        <dbReference type="ARBA" id="ARBA00023136"/>
    </source>
</evidence>
<keyword evidence="14" id="KW-0443">Lipid metabolism</keyword>
<evidence type="ECO:0000256" key="3">
    <source>
        <dbReference type="ARBA" id="ARBA00005119"/>
    </source>
</evidence>
<keyword evidence="10 18" id="KW-0808">Transferase</keyword>
<comment type="similarity">
    <text evidence="5 18">Belongs to the CDS family.</text>
</comment>
<organism evidence="20 21">
    <name type="scientific">Marinovum algicola</name>
    <dbReference type="NCBI Taxonomy" id="42444"/>
    <lineage>
        <taxon>Bacteria</taxon>
        <taxon>Pseudomonadati</taxon>
        <taxon>Pseudomonadota</taxon>
        <taxon>Alphaproteobacteria</taxon>
        <taxon>Rhodobacterales</taxon>
        <taxon>Roseobacteraceae</taxon>
        <taxon>Marinovum</taxon>
    </lineage>
</organism>
<evidence type="ECO:0000313" key="20">
    <source>
        <dbReference type="EMBL" id="SEJ07914.1"/>
    </source>
</evidence>
<dbReference type="GO" id="GO:0005886">
    <property type="term" value="C:plasma membrane"/>
    <property type="evidence" value="ECO:0007669"/>
    <property type="project" value="UniProtKB-SubCell"/>
</dbReference>
<keyword evidence="8" id="KW-1003">Cell membrane</keyword>
<comment type="pathway">
    <text evidence="4">Lipid metabolism.</text>
</comment>
<dbReference type="GeneID" id="80817518"/>
<dbReference type="AlphaFoldDB" id="A0A975W8D6"/>
<evidence type="ECO:0000256" key="12">
    <source>
        <dbReference type="ARBA" id="ARBA00022695"/>
    </source>
</evidence>
<comment type="catalytic activity">
    <reaction evidence="1 18">
        <text>a 1,2-diacyl-sn-glycero-3-phosphate + CTP + H(+) = a CDP-1,2-diacyl-sn-glycerol + diphosphate</text>
        <dbReference type="Rhea" id="RHEA:16229"/>
        <dbReference type="ChEBI" id="CHEBI:15378"/>
        <dbReference type="ChEBI" id="CHEBI:33019"/>
        <dbReference type="ChEBI" id="CHEBI:37563"/>
        <dbReference type="ChEBI" id="CHEBI:58332"/>
        <dbReference type="ChEBI" id="CHEBI:58608"/>
        <dbReference type="EC" id="2.7.7.41"/>
    </reaction>
</comment>
<keyword evidence="16" id="KW-0594">Phospholipid biosynthesis</keyword>
<evidence type="ECO:0000313" key="21">
    <source>
        <dbReference type="Proteomes" id="UP000182932"/>
    </source>
</evidence>
<sequence length="264" mass="27417">MADSSGKWDDLIVRLVSAVVMIGVGLVAIWFGGWVFGGLVALIGGAMIWELVRLIGGGSQQALLLAGLAGLCLLIGTLIPPGFALPLMMAPAFVGLSRLKAHRTVFMTFSAAILLASYGMVALRQDYGMAWLMWLVLVVVVTDVAGYFAGRMIGGPKFWPRVSPKKTWSGTVAGWLGAGSVGVIYWLSGASGPDVIGVSIAVSMASQMGDIAESAVKRRVGVKDASTLIPGHGGLLDRFDGMLGGALFLLLVAQVLVFPAGGTP</sequence>
<feature type="transmembrane region" description="Helical" evidence="19">
    <location>
        <begin position="130"/>
        <end position="148"/>
    </location>
</feature>
<dbReference type="PANTHER" id="PTHR46382">
    <property type="entry name" value="PHOSPHATIDATE CYTIDYLYLTRANSFERASE"/>
    <property type="match status" value="1"/>
</dbReference>
<feature type="transmembrane region" description="Helical" evidence="19">
    <location>
        <begin position="36"/>
        <end position="55"/>
    </location>
</feature>
<evidence type="ECO:0000256" key="7">
    <source>
        <dbReference type="ARBA" id="ARBA00019373"/>
    </source>
</evidence>
<evidence type="ECO:0000256" key="19">
    <source>
        <dbReference type="SAM" id="Phobius"/>
    </source>
</evidence>
<feature type="transmembrane region" description="Helical" evidence="19">
    <location>
        <begin position="242"/>
        <end position="261"/>
    </location>
</feature>
<protein>
    <recommendedName>
        <fullName evidence="7 18">Phosphatidate cytidylyltransferase</fullName>
        <ecNumber evidence="6 18">2.7.7.41</ecNumber>
    </recommendedName>
</protein>
<evidence type="ECO:0000256" key="6">
    <source>
        <dbReference type="ARBA" id="ARBA00012487"/>
    </source>
</evidence>
<name>A0A975W8D6_9RHOB</name>
<evidence type="ECO:0000256" key="1">
    <source>
        <dbReference type="ARBA" id="ARBA00001698"/>
    </source>
</evidence>
<evidence type="ECO:0000256" key="17">
    <source>
        <dbReference type="ARBA" id="ARBA00023264"/>
    </source>
</evidence>
<dbReference type="GO" id="GO:0004605">
    <property type="term" value="F:phosphatidate cytidylyltransferase activity"/>
    <property type="evidence" value="ECO:0007669"/>
    <property type="project" value="UniProtKB-EC"/>
</dbReference>
<comment type="pathway">
    <text evidence="3 18">Phospholipid metabolism; CDP-diacylglycerol biosynthesis; CDP-diacylglycerol from sn-glycerol 3-phosphate: step 3/3.</text>
</comment>
<dbReference type="GO" id="GO:0016024">
    <property type="term" value="P:CDP-diacylglycerol biosynthetic process"/>
    <property type="evidence" value="ECO:0007669"/>
    <property type="project" value="TreeGrafter"/>
</dbReference>
<evidence type="ECO:0000256" key="13">
    <source>
        <dbReference type="ARBA" id="ARBA00022989"/>
    </source>
</evidence>
<keyword evidence="9" id="KW-0444">Lipid biosynthesis</keyword>
<keyword evidence="13 19" id="KW-1133">Transmembrane helix</keyword>
<feature type="transmembrane region" description="Helical" evidence="19">
    <location>
        <begin position="104"/>
        <end position="123"/>
    </location>
</feature>